<dbReference type="Gene3D" id="3.30.70.1400">
    <property type="entry name" value="Aminomethyltransferase beta-barrel domains"/>
    <property type="match status" value="1"/>
</dbReference>
<dbReference type="PIRSF" id="PIRSF006487">
    <property type="entry name" value="GcvT"/>
    <property type="match status" value="1"/>
</dbReference>
<dbReference type="InterPro" id="IPR013977">
    <property type="entry name" value="GcvT_C"/>
</dbReference>
<dbReference type="Gene3D" id="3.30.1360.120">
    <property type="entry name" value="Probable tRNA modification gtpase trme, domain 1"/>
    <property type="match status" value="1"/>
</dbReference>
<dbReference type="Proteomes" id="UP000315226">
    <property type="component" value="Unassembled WGS sequence"/>
</dbReference>
<evidence type="ECO:0000259" key="10">
    <source>
        <dbReference type="Pfam" id="PF08669"/>
    </source>
</evidence>
<feature type="binding site" evidence="8">
    <location>
        <position position="214"/>
    </location>
    <ligand>
        <name>substrate</name>
    </ligand>
</feature>
<dbReference type="Gene3D" id="4.10.1250.10">
    <property type="entry name" value="Aminomethyltransferase fragment"/>
    <property type="match status" value="1"/>
</dbReference>
<dbReference type="PANTHER" id="PTHR43757:SF2">
    <property type="entry name" value="AMINOMETHYLTRANSFERASE, MITOCHONDRIAL"/>
    <property type="match status" value="1"/>
</dbReference>
<dbReference type="SUPFAM" id="SSF101790">
    <property type="entry name" value="Aminomethyltransferase beta-barrel domain"/>
    <property type="match status" value="1"/>
</dbReference>
<comment type="similarity">
    <text evidence="1 7">Belongs to the GcvT family.</text>
</comment>
<name>A0A4Y3RM97_9ACTN</name>
<dbReference type="InterPro" id="IPR027266">
    <property type="entry name" value="TrmE/GcvT-like"/>
</dbReference>
<dbReference type="GO" id="GO:0005829">
    <property type="term" value="C:cytosol"/>
    <property type="evidence" value="ECO:0007669"/>
    <property type="project" value="TreeGrafter"/>
</dbReference>
<dbReference type="Gene3D" id="2.40.30.110">
    <property type="entry name" value="Aminomethyltransferase beta-barrel domains"/>
    <property type="match status" value="1"/>
</dbReference>
<accession>A0A4Y3RM97</accession>
<comment type="caution">
    <text evidence="11">The sequence shown here is derived from an EMBL/GenBank/DDBJ whole genome shotgun (WGS) entry which is preliminary data.</text>
</comment>
<organism evidence="11 12">
    <name type="scientific">Streptomyces gardneri</name>
    <dbReference type="NCBI Taxonomy" id="66892"/>
    <lineage>
        <taxon>Bacteria</taxon>
        <taxon>Bacillati</taxon>
        <taxon>Actinomycetota</taxon>
        <taxon>Actinomycetes</taxon>
        <taxon>Kitasatosporales</taxon>
        <taxon>Streptomycetaceae</taxon>
        <taxon>Streptomyces</taxon>
    </lineage>
</organism>
<dbReference type="InterPro" id="IPR006222">
    <property type="entry name" value="GCVT_N"/>
</dbReference>
<gene>
    <name evidence="7 11" type="primary">gcvT</name>
    <name evidence="11" type="ORF">SGA01_25450</name>
</gene>
<comment type="catalytic activity">
    <reaction evidence="6 7">
        <text>N(6)-[(R)-S(8)-aminomethyldihydrolipoyl]-L-lysyl-[protein] + (6S)-5,6,7,8-tetrahydrofolate = N(6)-[(R)-dihydrolipoyl]-L-lysyl-[protein] + (6R)-5,10-methylene-5,6,7,8-tetrahydrofolate + NH4(+)</text>
        <dbReference type="Rhea" id="RHEA:16945"/>
        <dbReference type="Rhea" id="RHEA-COMP:10475"/>
        <dbReference type="Rhea" id="RHEA-COMP:10492"/>
        <dbReference type="ChEBI" id="CHEBI:15636"/>
        <dbReference type="ChEBI" id="CHEBI:28938"/>
        <dbReference type="ChEBI" id="CHEBI:57453"/>
        <dbReference type="ChEBI" id="CHEBI:83100"/>
        <dbReference type="ChEBI" id="CHEBI:83143"/>
        <dbReference type="EC" id="2.1.2.10"/>
    </reaction>
</comment>
<dbReference type="GO" id="GO:0008483">
    <property type="term" value="F:transaminase activity"/>
    <property type="evidence" value="ECO:0007669"/>
    <property type="project" value="UniProtKB-KW"/>
</dbReference>
<dbReference type="EMBL" id="BJMN01000014">
    <property type="protein sequence ID" value="GEB56940.1"/>
    <property type="molecule type" value="Genomic_DNA"/>
</dbReference>
<dbReference type="FunFam" id="4.10.1250.10:FF:000001">
    <property type="entry name" value="Aminomethyltransferase"/>
    <property type="match status" value="1"/>
</dbReference>
<evidence type="ECO:0000256" key="7">
    <source>
        <dbReference type="HAMAP-Rule" id="MF_00259"/>
    </source>
</evidence>
<evidence type="ECO:0000256" key="8">
    <source>
        <dbReference type="PIRSR" id="PIRSR006487-1"/>
    </source>
</evidence>
<dbReference type="Pfam" id="PF01571">
    <property type="entry name" value="GCV_T"/>
    <property type="match status" value="1"/>
</dbReference>
<evidence type="ECO:0000259" key="9">
    <source>
        <dbReference type="Pfam" id="PF01571"/>
    </source>
</evidence>
<evidence type="ECO:0000256" key="3">
    <source>
        <dbReference type="ARBA" id="ARBA00022576"/>
    </source>
</evidence>
<dbReference type="EC" id="2.1.2.10" evidence="2 7"/>
<dbReference type="HAMAP" id="MF_00259">
    <property type="entry name" value="GcvT"/>
    <property type="match status" value="1"/>
</dbReference>
<keyword evidence="4 7" id="KW-0808">Transferase</keyword>
<evidence type="ECO:0000256" key="2">
    <source>
        <dbReference type="ARBA" id="ARBA00012616"/>
    </source>
</evidence>
<evidence type="ECO:0000313" key="11">
    <source>
        <dbReference type="EMBL" id="GEB56940.1"/>
    </source>
</evidence>
<dbReference type="InterPro" id="IPR006223">
    <property type="entry name" value="GcvT"/>
</dbReference>
<dbReference type="FunFam" id="3.30.70.1400:FF:000001">
    <property type="entry name" value="Aminomethyltransferase"/>
    <property type="match status" value="1"/>
</dbReference>
<dbReference type="NCBIfam" id="TIGR00528">
    <property type="entry name" value="gcvT"/>
    <property type="match status" value="1"/>
</dbReference>
<evidence type="ECO:0000256" key="5">
    <source>
        <dbReference type="ARBA" id="ARBA00031395"/>
    </source>
</evidence>
<dbReference type="FunFam" id="2.40.30.110:FF:000003">
    <property type="entry name" value="Aminomethyltransferase"/>
    <property type="match status" value="1"/>
</dbReference>
<dbReference type="GO" id="GO:0005960">
    <property type="term" value="C:glycine cleavage complex"/>
    <property type="evidence" value="ECO:0007669"/>
    <property type="project" value="InterPro"/>
</dbReference>
<dbReference type="PANTHER" id="PTHR43757">
    <property type="entry name" value="AMINOMETHYLTRANSFERASE"/>
    <property type="match status" value="1"/>
</dbReference>
<dbReference type="InterPro" id="IPR022903">
    <property type="entry name" value="GcvT_bac"/>
</dbReference>
<proteinExistence type="inferred from homology"/>
<comment type="function">
    <text evidence="7">The glycine cleavage system catalyzes the degradation of glycine.</text>
</comment>
<keyword evidence="12" id="KW-1185">Reference proteome</keyword>
<dbReference type="GO" id="GO:0008168">
    <property type="term" value="F:methyltransferase activity"/>
    <property type="evidence" value="ECO:0007669"/>
    <property type="project" value="UniProtKB-KW"/>
</dbReference>
<reference evidence="11 12" key="1">
    <citation type="submission" date="2019-06" db="EMBL/GenBank/DDBJ databases">
        <title>Whole genome shotgun sequence of Streptomyces gardneri NBRC 12865.</title>
        <authorList>
            <person name="Hosoyama A."/>
            <person name="Uohara A."/>
            <person name="Ohji S."/>
            <person name="Ichikawa N."/>
        </authorList>
    </citation>
    <scope>NUCLEOTIDE SEQUENCE [LARGE SCALE GENOMIC DNA]</scope>
    <source>
        <strain evidence="11 12">NBRC 12865</strain>
    </source>
</reference>
<evidence type="ECO:0000313" key="12">
    <source>
        <dbReference type="Proteomes" id="UP000315226"/>
    </source>
</evidence>
<keyword evidence="11" id="KW-0489">Methyltransferase</keyword>
<keyword evidence="3 7" id="KW-0032">Aminotransferase</keyword>
<evidence type="ECO:0000256" key="1">
    <source>
        <dbReference type="ARBA" id="ARBA00008609"/>
    </source>
</evidence>
<dbReference type="GO" id="GO:0019464">
    <property type="term" value="P:glycine decarboxylation via glycine cleavage system"/>
    <property type="evidence" value="ECO:0007669"/>
    <property type="project" value="UniProtKB-UniRule"/>
</dbReference>
<feature type="domain" description="GCVT N-terminal" evidence="9">
    <location>
        <begin position="27"/>
        <end position="281"/>
    </location>
</feature>
<dbReference type="SUPFAM" id="SSF103025">
    <property type="entry name" value="Folate-binding domain"/>
    <property type="match status" value="1"/>
</dbReference>
<dbReference type="GO" id="GO:0004047">
    <property type="term" value="F:aminomethyltransferase activity"/>
    <property type="evidence" value="ECO:0007669"/>
    <property type="project" value="UniProtKB-UniRule"/>
</dbReference>
<dbReference type="InterPro" id="IPR028896">
    <property type="entry name" value="GcvT/YgfZ/DmdA"/>
</dbReference>
<dbReference type="Pfam" id="PF08669">
    <property type="entry name" value="GCV_T_C"/>
    <property type="match status" value="1"/>
</dbReference>
<sequence>MCFVTEPPLGSGSHPMSTAPRLTALDALHRSLGATMTDFAGWDMPLRYASERDEHIAVRTKAGLFDLSHMGEITVTGPQAVELLDHALVGNISTVGVGRARYTMICQEDGGILDDLIVYRLGETEYMVVANASNAQIVLDALTERAAGFEAEVRDDRDAYALIAVQGPESPGILKSLTDADLDGLKYYAGLPGTVAGVPALIARTGYTGEDGFELFLKPEHAEGVWKALTEAGAPVGLIPCGLSCRDTLRLEAGMPLYGHELTTALTPFDAGLGRVVKFEKTTNDGRFVGREALEKAAERAETAPPRKLVGLVAEGRRVPRAGFSVVKDGVVIGEVTSGAPSPTLGKPIAIAYVDAAHAAPGTEGVGVDIRGTHEPYEVVALPFYKRQK</sequence>
<evidence type="ECO:0000256" key="4">
    <source>
        <dbReference type="ARBA" id="ARBA00022679"/>
    </source>
</evidence>
<dbReference type="NCBIfam" id="NF001567">
    <property type="entry name" value="PRK00389.1"/>
    <property type="match status" value="1"/>
</dbReference>
<dbReference type="InterPro" id="IPR029043">
    <property type="entry name" value="GcvT/YgfZ_C"/>
</dbReference>
<dbReference type="GO" id="GO:0032259">
    <property type="term" value="P:methylation"/>
    <property type="evidence" value="ECO:0007669"/>
    <property type="project" value="UniProtKB-KW"/>
</dbReference>
<feature type="domain" description="Aminomethyltransferase C-terminal" evidence="10">
    <location>
        <begin position="307"/>
        <end position="386"/>
    </location>
</feature>
<dbReference type="AlphaFoldDB" id="A0A4Y3RM97"/>
<evidence type="ECO:0000256" key="6">
    <source>
        <dbReference type="ARBA" id="ARBA00047665"/>
    </source>
</evidence>
<protein>
    <recommendedName>
        <fullName evidence="2 7">Aminomethyltransferase</fullName>
        <ecNumber evidence="2 7">2.1.2.10</ecNumber>
    </recommendedName>
    <alternativeName>
        <fullName evidence="5 7">Glycine cleavage system T protein</fullName>
    </alternativeName>
</protein>
<comment type="subunit">
    <text evidence="7">The glycine cleavage system is composed of four proteins: P, T, L and H.</text>
</comment>